<name>A0A2T7PXM2_POMCA</name>
<reference evidence="1 2" key="1">
    <citation type="submission" date="2018-04" db="EMBL/GenBank/DDBJ databases">
        <title>The genome of golden apple snail Pomacea canaliculata provides insight into stress tolerance and invasive adaptation.</title>
        <authorList>
            <person name="Liu C."/>
            <person name="Liu B."/>
            <person name="Ren Y."/>
            <person name="Zhang Y."/>
            <person name="Wang H."/>
            <person name="Li S."/>
            <person name="Jiang F."/>
            <person name="Yin L."/>
            <person name="Zhang G."/>
            <person name="Qian W."/>
            <person name="Fan W."/>
        </authorList>
    </citation>
    <scope>NUCLEOTIDE SEQUENCE [LARGE SCALE GENOMIC DNA]</scope>
    <source>
        <strain evidence="1">SZHN2017</strain>
        <tissue evidence="1">Muscle</tissue>
    </source>
</reference>
<protein>
    <submittedName>
        <fullName evidence="1">Uncharacterized protein</fullName>
    </submittedName>
</protein>
<organism evidence="1 2">
    <name type="scientific">Pomacea canaliculata</name>
    <name type="common">Golden apple snail</name>
    <dbReference type="NCBI Taxonomy" id="400727"/>
    <lineage>
        <taxon>Eukaryota</taxon>
        <taxon>Metazoa</taxon>
        <taxon>Spiralia</taxon>
        <taxon>Lophotrochozoa</taxon>
        <taxon>Mollusca</taxon>
        <taxon>Gastropoda</taxon>
        <taxon>Caenogastropoda</taxon>
        <taxon>Architaenioglossa</taxon>
        <taxon>Ampullarioidea</taxon>
        <taxon>Ampullariidae</taxon>
        <taxon>Pomacea</taxon>
    </lineage>
</organism>
<dbReference type="Proteomes" id="UP000245119">
    <property type="component" value="Linkage Group LG1"/>
</dbReference>
<dbReference type="EMBL" id="PZQS01000001">
    <property type="protein sequence ID" value="PVD38176.1"/>
    <property type="molecule type" value="Genomic_DNA"/>
</dbReference>
<dbReference type="AlphaFoldDB" id="A0A2T7PXM2"/>
<evidence type="ECO:0000313" key="1">
    <source>
        <dbReference type="EMBL" id="PVD38176.1"/>
    </source>
</evidence>
<keyword evidence="2" id="KW-1185">Reference proteome</keyword>
<evidence type="ECO:0000313" key="2">
    <source>
        <dbReference type="Proteomes" id="UP000245119"/>
    </source>
</evidence>
<accession>A0A2T7PXM2</accession>
<gene>
    <name evidence="1" type="ORF">C0Q70_00787</name>
</gene>
<sequence>MEELVKEEKGSDCKGKLFCQPPLSFCPLPPDGPHAVSEELNQCADASNGRGKSTYITAICTSSIQHHDRHLAATHRPAACSCFAPGPGRRTVGSSSRRLSPQSWCDDCSLTAAKSSRARRPLTLVTCARDIQLVFVRPQSRVTPAI</sequence>
<comment type="caution">
    <text evidence="1">The sequence shown here is derived from an EMBL/GenBank/DDBJ whole genome shotgun (WGS) entry which is preliminary data.</text>
</comment>
<proteinExistence type="predicted"/>